<dbReference type="Proteomes" id="UP000000939">
    <property type="component" value="Chromosome"/>
</dbReference>
<organism evidence="1 2">
    <name type="scientific">Arcobacter nitrofigilis (strain ATCC 33309 / DSM 7299 / CCUG 15893 / LMG 7604 / NCTC 12251 / CI)</name>
    <name type="common">Campylobacter nitrofigilis</name>
    <dbReference type="NCBI Taxonomy" id="572480"/>
    <lineage>
        <taxon>Bacteria</taxon>
        <taxon>Pseudomonadati</taxon>
        <taxon>Campylobacterota</taxon>
        <taxon>Epsilonproteobacteria</taxon>
        <taxon>Campylobacterales</taxon>
        <taxon>Arcobacteraceae</taxon>
        <taxon>Arcobacter</taxon>
    </lineage>
</organism>
<dbReference type="STRING" id="572480.Arnit_2551"/>
<dbReference type="InterPro" id="IPR029044">
    <property type="entry name" value="Nucleotide-diphossugar_trans"/>
</dbReference>
<dbReference type="SUPFAM" id="SSF53448">
    <property type="entry name" value="Nucleotide-diphospho-sugar transferases"/>
    <property type="match status" value="1"/>
</dbReference>
<accession>D5V6D0</accession>
<evidence type="ECO:0000313" key="2">
    <source>
        <dbReference type="Proteomes" id="UP000000939"/>
    </source>
</evidence>
<protein>
    <recommendedName>
        <fullName evidence="3">Glycosyl transferase family 2</fullName>
    </recommendedName>
</protein>
<dbReference type="InterPro" id="IPR031042">
    <property type="entry name" value="Glyco_TIGR04440"/>
</dbReference>
<dbReference type="EMBL" id="CP001999">
    <property type="protein sequence ID" value="ADG94200.1"/>
    <property type="molecule type" value="Genomic_DNA"/>
</dbReference>
<dbReference type="HOGENOM" id="CLU_782216_0_0_7"/>
<gene>
    <name evidence="1" type="ordered locus">Arnit_2551</name>
</gene>
<dbReference type="OrthoDB" id="9815829at2"/>
<evidence type="ECO:0008006" key="3">
    <source>
        <dbReference type="Google" id="ProtNLM"/>
    </source>
</evidence>
<name>D5V6D0_ARCNC</name>
<proteinExistence type="predicted"/>
<dbReference type="NCBIfam" id="TIGR04440">
    <property type="entry name" value="glyco_TIGR04440"/>
    <property type="match status" value="1"/>
</dbReference>
<dbReference type="Gene3D" id="3.90.550.10">
    <property type="entry name" value="Spore Coat Polysaccharide Biosynthesis Protein SpsA, Chain A"/>
    <property type="match status" value="1"/>
</dbReference>
<dbReference type="KEGG" id="ant:Arnit_2551"/>
<dbReference type="AlphaFoldDB" id="D5V6D0"/>
<reference evidence="1 2" key="1">
    <citation type="journal article" date="2010" name="Stand. Genomic Sci.">
        <title>Complete genome sequence of Arcobacter nitrofigilis type strain (CI).</title>
        <authorList>
            <person name="Pati A."/>
            <person name="Gronow S."/>
            <person name="Lapidus A."/>
            <person name="Copeland A."/>
            <person name="Glavina Del Rio T."/>
            <person name="Nolan M."/>
            <person name="Lucas S."/>
            <person name="Tice H."/>
            <person name="Cheng J.F."/>
            <person name="Han C."/>
            <person name="Chertkov O."/>
            <person name="Bruce D."/>
            <person name="Tapia R."/>
            <person name="Goodwin L."/>
            <person name="Pitluck S."/>
            <person name="Liolios K."/>
            <person name="Ivanova N."/>
            <person name="Mavromatis K."/>
            <person name="Chen A."/>
            <person name="Palaniappan K."/>
            <person name="Land M."/>
            <person name="Hauser L."/>
            <person name="Chang Y.J."/>
            <person name="Jeffries C.D."/>
            <person name="Detter J.C."/>
            <person name="Rohde M."/>
            <person name="Goker M."/>
            <person name="Bristow J."/>
            <person name="Eisen J.A."/>
            <person name="Markowitz V."/>
            <person name="Hugenholtz P."/>
            <person name="Klenk H.P."/>
            <person name="Kyrpides N.C."/>
        </authorList>
    </citation>
    <scope>NUCLEOTIDE SEQUENCE [LARGE SCALE GENOMIC DNA]</scope>
    <source>
        <strain evidence="2">ATCC 33309 / DSM 7299 / CCUG 15893 / LMG 7604 / NCTC 12251 / CI</strain>
    </source>
</reference>
<keyword evidence="2" id="KW-1185">Reference proteome</keyword>
<dbReference type="RefSeq" id="WP_013136345.1">
    <property type="nucleotide sequence ID" value="NC_014166.1"/>
</dbReference>
<evidence type="ECO:0000313" key="1">
    <source>
        <dbReference type="EMBL" id="ADG94200.1"/>
    </source>
</evidence>
<sequence>MDNSNLLTIVLTLKDRSPFTYRWMTWMNENKCPYKILIADGGKDKEVEKYLKNYENYPYLNYEYIRYPYDTNLELFYEKFVDIHSRVKTKYVIMGDNDDFFNIGIFSELISFMEHNPNYSVASCNNTLSFRILDKNQDITIDQLAWNKKRKIEYSQYIQNSSIEDNDALKRLEIIIKNYSGIFWYGVVKTKDMQLITNILKDDNYRITNTNEYLLIFSLSLLGKMHLLNSSSHLARQQGTSQGAAIKYEGYGDTVHLMCTKDWQNDFEKLSLSLSKLFDYDNNKFRVLFNKFYSSRLKNQIVNEYKFHNSFKRFLPLNLKQNLKLFLGKSLFDKRNKDFEERISKFLNNSENKN</sequence>